<evidence type="ECO:0000256" key="1">
    <source>
        <dbReference type="SAM" id="MobiDB-lite"/>
    </source>
</evidence>
<name>A0A8X9ACS1_SALSN</name>
<dbReference type="Proteomes" id="UP000298416">
    <property type="component" value="Unassembled WGS sequence"/>
</dbReference>
<feature type="compositionally biased region" description="Acidic residues" evidence="1">
    <location>
        <begin position="153"/>
        <end position="168"/>
    </location>
</feature>
<accession>A0A8X9ACS1</accession>
<feature type="region of interest" description="Disordered" evidence="1">
    <location>
        <begin position="152"/>
        <end position="172"/>
    </location>
</feature>
<dbReference type="OrthoDB" id="1919674at2759"/>
<reference evidence="2" key="2">
    <citation type="submission" date="2020-08" db="EMBL/GenBank/DDBJ databases">
        <title>Plant Genome Project.</title>
        <authorList>
            <person name="Zhang R.-G."/>
        </authorList>
    </citation>
    <scope>NUCLEOTIDE SEQUENCE</scope>
    <source>
        <strain evidence="2">Huo1</strain>
        <tissue evidence="2">Leaf</tissue>
    </source>
</reference>
<keyword evidence="3" id="KW-1185">Reference proteome</keyword>
<dbReference type="AlphaFoldDB" id="A0A8X9ACS1"/>
<evidence type="ECO:0000313" key="2">
    <source>
        <dbReference type="EMBL" id="KAG6438167.1"/>
    </source>
</evidence>
<dbReference type="PANTHER" id="PTHR33448">
    <property type="entry name" value="CHLOROPLAST PROTEIN HCF243-RELATED"/>
    <property type="match status" value="1"/>
</dbReference>
<sequence length="261" mass="29788">MRGREGKGPPPSTDLLVCFPTRAHLSLMPKPVSSPARPHHRRRPSLLKSSNTTAMWARRKNHNDDADSEPTSPKVTCAGQIKVRSSKPNSCKNWQSVMEEIERMHNHRRKHKKRPPWAAAIGFKKEAVQFLTCLRNLRFDFHCFGSIPAAEISSDDDDEEELDDDDDDKGSSGGAVFSKWFMILQEENNSQLRKEESVAAVEEAAPPANALMLMRCRSAPAKSWLEEREEEKGAEFCEFAVEIGKEDWIQERICRSRSWKR</sequence>
<dbReference type="EMBL" id="PNBA02000001">
    <property type="protein sequence ID" value="KAG6438167.1"/>
    <property type="molecule type" value="Genomic_DNA"/>
</dbReference>
<protein>
    <submittedName>
        <fullName evidence="2">Uncharacterized protein</fullName>
    </submittedName>
</protein>
<reference evidence="2" key="1">
    <citation type="submission" date="2018-01" db="EMBL/GenBank/DDBJ databases">
        <authorList>
            <person name="Mao J.F."/>
        </authorList>
    </citation>
    <scope>NUCLEOTIDE SEQUENCE</scope>
    <source>
        <strain evidence="2">Huo1</strain>
        <tissue evidence="2">Leaf</tissue>
    </source>
</reference>
<feature type="region of interest" description="Disordered" evidence="1">
    <location>
        <begin position="27"/>
        <end position="90"/>
    </location>
</feature>
<gene>
    <name evidence="2" type="ORF">SASPL_103104</name>
</gene>
<proteinExistence type="predicted"/>
<dbReference type="PANTHER" id="PTHR33448:SF3">
    <property type="entry name" value="OS09G0370000 PROTEIN"/>
    <property type="match status" value="1"/>
</dbReference>
<organism evidence="2">
    <name type="scientific">Salvia splendens</name>
    <name type="common">Scarlet sage</name>
    <dbReference type="NCBI Taxonomy" id="180675"/>
    <lineage>
        <taxon>Eukaryota</taxon>
        <taxon>Viridiplantae</taxon>
        <taxon>Streptophyta</taxon>
        <taxon>Embryophyta</taxon>
        <taxon>Tracheophyta</taxon>
        <taxon>Spermatophyta</taxon>
        <taxon>Magnoliopsida</taxon>
        <taxon>eudicotyledons</taxon>
        <taxon>Gunneridae</taxon>
        <taxon>Pentapetalae</taxon>
        <taxon>asterids</taxon>
        <taxon>lamiids</taxon>
        <taxon>Lamiales</taxon>
        <taxon>Lamiaceae</taxon>
        <taxon>Nepetoideae</taxon>
        <taxon>Mentheae</taxon>
        <taxon>Salviinae</taxon>
        <taxon>Salvia</taxon>
        <taxon>Salvia subgen. Calosphace</taxon>
        <taxon>core Calosphace</taxon>
    </lineage>
</organism>
<comment type="caution">
    <text evidence="2">The sequence shown here is derived from an EMBL/GenBank/DDBJ whole genome shotgun (WGS) entry which is preliminary data.</text>
</comment>
<evidence type="ECO:0000313" key="3">
    <source>
        <dbReference type="Proteomes" id="UP000298416"/>
    </source>
</evidence>